<dbReference type="AlphaFoldDB" id="A0A085LZG3"/>
<gene>
    <name evidence="1" type="ORF">M513_08741</name>
</gene>
<keyword evidence="2" id="KW-1185">Reference proteome</keyword>
<sequence length="104" mass="11230">MCWNEGATCVLALREKLAAVCANKAVPAGGNEPLEKYELDDLLIIPPQNSTLVPKTHQCNLFTNHKKAKRSTRILTATGASDLLSAVAPLHPPPADMSWRSDPV</sequence>
<evidence type="ECO:0000313" key="1">
    <source>
        <dbReference type="EMBL" id="KFD50359.1"/>
    </source>
</evidence>
<organism evidence="1 2">
    <name type="scientific">Trichuris suis</name>
    <name type="common">pig whipworm</name>
    <dbReference type="NCBI Taxonomy" id="68888"/>
    <lineage>
        <taxon>Eukaryota</taxon>
        <taxon>Metazoa</taxon>
        <taxon>Ecdysozoa</taxon>
        <taxon>Nematoda</taxon>
        <taxon>Enoplea</taxon>
        <taxon>Dorylaimia</taxon>
        <taxon>Trichinellida</taxon>
        <taxon>Trichuridae</taxon>
        <taxon>Trichuris</taxon>
    </lineage>
</organism>
<dbReference type="EMBL" id="KL363254">
    <property type="protein sequence ID" value="KFD50359.1"/>
    <property type="molecule type" value="Genomic_DNA"/>
</dbReference>
<name>A0A085LZG3_9BILA</name>
<protein>
    <submittedName>
        <fullName evidence="1">Uncharacterized protein</fullName>
    </submittedName>
</protein>
<dbReference type="Proteomes" id="UP000030764">
    <property type="component" value="Unassembled WGS sequence"/>
</dbReference>
<proteinExistence type="predicted"/>
<reference evidence="1 2" key="1">
    <citation type="journal article" date="2014" name="Nat. Genet.">
        <title>Genome and transcriptome of the porcine whipworm Trichuris suis.</title>
        <authorList>
            <person name="Jex A.R."/>
            <person name="Nejsum P."/>
            <person name="Schwarz E.M."/>
            <person name="Hu L."/>
            <person name="Young N.D."/>
            <person name="Hall R.S."/>
            <person name="Korhonen P.K."/>
            <person name="Liao S."/>
            <person name="Thamsborg S."/>
            <person name="Xia J."/>
            <person name="Xu P."/>
            <person name="Wang S."/>
            <person name="Scheerlinck J.P."/>
            <person name="Hofmann A."/>
            <person name="Sternberg P.W."/>
            <person name="Wang J."/>
            <person name="Gasser R.B."/>
        </authorList>
    </citation>
    <scope>NUCLEOTIDE SEQUENCE [LARGE SCALE GENOMIC DNA]</scope>
    <source>
        <strain evidence="1">DCEP-RM93M</strain>
    </source>
</reference>
<evidence type="ECO:0000313" key="2">
    <source>
        <dbReference type="Proteomes" id="UP000030764"/>
    </source>
</evidence>
<accession>A0A085LZG3</accession>